<evidence type="ECO:0000256" key="3">
    <source>
        <dbReference type="ARBA" id="ARBA00012374"/>
    </source>
</evidence>
<evidence type="ECO:0000313" key="15">
    <source>
        <dbReference type="EMBL" id="PIP33708.1"/>
    </source>
</evidence>
<dbReference type="GO" id="GO:0005886">
    <property type="term" value="C:plasma membrane"/>
    <property type="evidence" value="ECO:0007669"/>
    <property type="project" value="UniProtKB-SubCell"/>
</dbReference>
<comment type="subcellular location">
    <subcellularLocation>
        <location evidence="1 14">Cell membrane</location>
        <topology evidence="1 14">Multi-pass membrane protein</topology>
    </subcellularLocation>
</comment>
<dbReference type="EC" id="3.6.1.27" evidence="3 14"/>
<dbReference type="EMBL" id="PCSD01000069">
    <property type="protein sequence ID" value="PIP33708.1"/>
    <property type="molecule type" value="Genomic_DNA"/>
</dbReference>
<dbReference type="Proteomes" id="UP000230729">
    <property type="component" value="Unassembled WGS sequence"/>
</dbReference>
<keyword evidence="8 14" id="KW-1133">Transmembrane helix</keyword>
<comment type="function">
    <text evidence="14">Catalyzes the dephosphorylation of undecaprenyl diphosphate (UPP). Confers resistance to bacitracin.</text>
</comment>
<feature type="transmembrane region" description="Helical" evidence="14">
    <location>
        <begin position="83"/>
        <end position="104"/>
    </location>
</feature>
<proteinExistence type="inferred from homology"/>
<evidence type="ECO:0000256" key="13">
    <source>
        <dbReference type="ARBA" id="ARBA00047594"/>
    </source>
</evidence>
<evidence type="ECO:0000256" key="1">
    <source>
        <dbReference type="ARBA" id="ARBA00004651"/>
    </source>
</evidence>
<evidence type="ECO:0000256" key="2">
    <source>
        <dbReference type="ARBA" id="ARBA00010621"/>
    </source>
</evidence>
<keyword evidence="14" id="KW-0961">Cell wall biogenesis/degradation</keyword>
<dbReference type="HAMAP" id="MF_01006">
    <property type="entry name" value="Undec_diphosphatase"/>
    <property type="match status" value="1"/>
</dbReference>
<keyword evidence="10 14" id="KW-0046">Antibiotic resistance</keyword>
<feature type="transmembrane region" description="Helical" evidence="14">
    <location>
        <begin position="187"/>
        <end position="210"/>
    </location>
</feature>
<reference evidence="15 16" key="1">
    <citation type="submission" date="2017-09" db="EMBL/GenBank/DDBJ databases">
        <title>Depth-based differentiation of microbial function through sediment-hosted aquifers and enrichment of novel symbionts in the deep terrestrial subsurface.</title>
        <authorList>
            <person name="Probst A.J."/>
            <person name="Ladd B."/>
            <person name="Jarett J.K."/>
            <person name="Geller-Mcgrath D.E."/>
            <person name="Sieber C.M."/>
            <person name="Emerson J.B."/>
            <person name="Anantharaman K."/>
            <person name="Thomas B.C."/>
            <person name="Malmstrom R."/>
            <person name="Stieglmeier M."/>
            <person name="Klingl A."/>
            <person name="Woyke T."/>
            <person name="Ryan C.M."/>
            <person name="Banfield J.F."/>
        </authorList>
    </citation>
    <scope>NUCLEOTIDE SEQUENCE [LARGE SCALE GENOMIC DNA]</scope>
    <source>
        <strain evidence="15">CG23_combo_of_CG06-09_8_20_14_all_49_15</strain>
    </source>
</reference>
<dbReference type="GO" id="GO:0009252">
    <property type="term" value="P:peptidoglycan biosynthetic process"/>
    <property type="evidence" value="ECO:0007669"/>
    <property type="project" value="UniProtKB-KW"/>
</dbReference>
<feature type="transmembrane region" description="Helical" evidence="14">
    <location>
        <begin position="217"/>
        <end position="241"/>
    </location>
</feature>
<comment type="catalytic activity">
    <reaction evidence="13 14">
        <text>di-trans,octa-cis-undecaprenyl diphosphate + H2O = di-trans,octa-cis-undecaprenyl phosphate + phosphate + H(+)</text>
        <dbReference type="Rhea" id="RHEA:28094"/>
        <dbReference type="ChEBI" id="CHEBI:15377"/>
        <dbReference type="ChEBI" id="CHEBI:15378"/>
        <dbReference type="ChEBI" id="CHEBI:43474"/>
        <dbReference type="ChEBI" id="CHEBI:58405"/>
        <dbReference type="ChEBI" id="CHEBI:60392"/>
        <dbReference type="EC" id="3.6.1.27"/>
    </reaction>
</comment>
<evidence type="ECO:0000256" key="11">
    <source>
        <dbReference type="ARBA" id="ARBA00032707"/>
    </source>
</evidence>
<evidence type="ECO:0000256" key="14">
    <source>
        <dbReference type="HAMAP-Rule" id="MF_01006"/>
    </source>
</evidence>
<dbReference type="AlphaFoldDB" id="A0A2G9ZMZ6"/>
<feature type="transmembrane region" description="Helical" evidence="14">
    <location>
        <begin position="110"/>
        <end position="131"/>
    </location>
</feature>
<accession>A0A2G9ZMZ6</accession>
<evidence type="ECO:0000313" key="16">
    <source>
        <dbReference type="Proteomes" id="UP000230729"/>
    </source>
</evidence>
<evidence type="ECO:0000256" key="12">
    <source>
        <dbReference type="ARBA" id="ARBA00032932"/>
    </source>
</evidence>
<comment type="caution">
    <text evidence="15">The sequence shown here is derived from an EMBL/GenBank/DDBJ whole genome shotgun (WGS) entry which is preliminary data.</text>
</comment>
<dbReference type="Pfam" id="PF02673">
    <property type="entry name" value="BacA"/>
    <property type="match status" value="1"/>
</dbReference>
<keyword evidence="9 14" id="KW-0472">Membrane</keyword>
<comment type="miscellaneous">
    <text evidence="14">Bacitracin is thought to be involved in the inhibition of peptidoglycan synthesis by sequestering undecaprenyl diphosphate, thereby reducing the pool of lipid carrier available.</text>
</comment>
<evidence type="ECO:0000256" key="5">
    <source>
        <dbReference type="ARBA" id="ARBA00022475"/>
    </source>
</evidence>
<feature type="transmembrane region" description="Helical" evidence="14">
    <location>
        <begin position="43"/>
        <end position="62"/>
    </location>
</feature>
<evidence type="ECO:0000256" key="10">
    <source>
        <dbReference type="ARBA" id="ARBA00023251"/>
    </source>
</evidence>
<evidence type="ECO:0000256" key="6">
    <source>
        <dbReference type="ARBA" id="ARBA00022692"/>
    </source>
</evidence>
<dbReference type="GO" id="GO:0050380">
    <property type="term" value="F:undecaprenyl-diphosphatase activity"/>
    <property type="evidence" value="ECO:0007669"/>
    <property type="project" value="UniProtKB-UniRule"/>
</dbReference>
<keyword evidence="5 14" id="KW-1003">Cell membrane</keyword>
<dbReference type="GO" id="GO:0008360">
    <property type="term" value="P:regulation of cell shape"/>
    <property type="evidence" value="ECO:0007669"/>
    <property type="project" value="UniProtKB-KW"/>
</dbReference>
<evidence type="ECO:0000256" key="9">
    <source>
        <dbReference type="ARBA" id="ARBA00023136"/>
    </source>
</evidence>
<keyword evidence="14" id="KW-0133">Cell shape</keyword>
<feature type="transmembrane region" description="Helical" evidence="14">
    <location>
        <begin position="247"/>
        <end position="267"/>
    </location>
</feature>
<protein>
    <recommendedName>
        <fullName evidence="4 14">Undecaprenyl-diphosphatase</fullName>
        <ecNumber evidence="3 14">3.6.1.27</ecNumber>
    </recommendedName>
    <alternativeName>
        <fullName evidence="12 14">Bacitracin resistance protein</fullName>
    </alternativeName>
    <alternativeName>
        <fullName evidence="11 14">Undecaprenyl pyrophosphate phosphatase</fullName>
    </alternativeName>
</protein>
<dbReference type="GO" id="GO:0046677">
    <property type="term" value="P:response to antibiotic"/>
    <property type="evidence" value="ECO:0007669"/>
    <property type="project" value="UniProtKB-UniRule"/>
</dbReference>
<evidence type="ECO:0000256" key="7">
    <source>
        <dbReference type="ARBA" id="ARBA00022801"/>
    </source>
</evidence>
<keyword evidence="7 14" id="KW-0378">Hydrolase</keyword>
<organism evidence="15 16">
    <name type="scientific">Candidatus Falkowbacteria bacterium CG23_combo_of_CG06-09_8_20_14_all_49_15</name>
    <dbReference type="NCBI Taxonomy" id="1974572"/>
    <lineage>
        <taxon>Bacteria</taxon>
        <taxon>Candidatus Falkowiibacteriota</taxon>
    </lineage>
</organism>
<evidence type="ECO:0000256" key="4">
    <source>
        <dbReference type="ARBA" id="ARBA00021581"/>
    </source>
</evidence>
<sequence>MPDWLAAIIFGFVQGVAEFLPISSSGHLVLLHYFFPLPVANDLAFDAVLHLAALCALVWYFFSDWKNLFFAWLKSWSGQHSDSSRLAWIIILATFPAALAGYWLEAYFEQIRQPAVVAFSLAAVGGLLIVVEKIRPGGREINATRWSDGLYIGLAQAIALIPGVSRSGITMVAGLSRGLSRIAAVRFSFLLAAPIIAGAGLKALKGLILFPPGRAEFFLLAVAFFTAWLSSFFAIKFLLYYVRQSTLIPFAVYRLCLALLILLIWIVRD</sequence>
<dbReference type="InterPro" id="IPR003824">
    <property type="entry name" value="UppP"/>
</dbReference>
<keyword evidence="6 14" id="KW-0812">Transmembrane</keyword>
<keyword evidence="14" id="KW-0573">Peptidoglycan synthesis</keyword>
<name>A0A2G9ZMZ6_9BACT</name>
<dbReference type="GO" id="GO:0071555">
    <property type="term" value="P:cell wall organization"/>
    <property type="evidence" value="ECO:0007669"/>
    <property type="project" value="UniProtKB-KW"/>
</dbReference>
<dbReference type="PANTHER" id="PTHR30622:SF4">
    <property type="entry name" value="UNDECAPRENYL-DIPHOSPHATASE"/>
    <property type="match status" value="1"/>
</dbReference>
<evidence type="ECO:0000256" key="8">
    <source>
        <dbReference type="ARBA" id="ARBA00022989"/>
    </source>
</evidence>
<gene>
    <name evidence="14" type="primary">uppP</name>
    <name evidence="15" type="ORF">COX22_02870</name>
</gene>
<feature type="transmembrane region" description="Helical" evidence="14">
    <location>
        <begin position="151"/>
        <end position="175"/>
    </location>
</feature>
<comment type="similarity">
    <text evidence="2 14">Belongs to the UppP family.</text>
</comment>
<dbReference type="PANTHER" id="PTHR30622">
    <property type="entry name" value="UNDECAPRENYL-DIPHOSPHATASE"/>
    <property type="match status" value="1"/>
</dbReference>